<evidence type="ECO:0000313" key="4">
    <source>
        <dbReference type="Proteomes" id="UP000649617"/>
    </source>
</evidence>
<protein>
    <submittedName>
        <fullName evidence="3">Uncharacterized protein</fullName>
    </submittedName>
</protein>
<reference evidence="3" key="1">
    <citation type="submission" date="2021-02" db="EMBL/GenBank/DDBJ databases">
        <authorList>
            <person name="Dougan E. K."/>
            <person name="Rhodes N."/>
            <person name="Thang M."/>
            <person name="Chan C."/>
        </authorList>
    </citation>
    <scope>NUCLEOTIDE SEQUENCE</scope>
</reference>
<organism evidence="3 4">
    <name type="scientific">Symbiodinium pilosum</name>
    <name type="common">Dinoflagellate</name>
    <dbReference type="NCBI Taxonomy" id="2952"/>
    <lineage>
        <taxon>Eukaryota</taxon>
        <taxon>Sar</taxon>
        <taxon>Alveolata</taxon>
        <taxon>Dinophyceae</taxon>
        <taxon>Suessiales</taxon>
        <taxon>Symbiodiniaceae</taxon>
        <taxon>Symbiodinium</taxon>
    </lineage>
</organism>
<feature type="compositionally biased region" description="Basic and acidic residues" evidence="1">
    <location>
        <begin position="100"/>
        <end position="115"/>
    </location>
</feature>
<feature type="transmembrane region" description="Helical" evidence="2">
    <location>
        <begin position="20"/>
        <end position="42"/>
    </location>
</feature>
<dbReference type="Proteomes" id="UP000649617">
    <property type="component" value="Unassembled WGS sequence"/>
</dbReference>
<keyword evidence="2" id="KW-0472">Membrane</keyword>
<keyword evidence="2" id="KW-0812">Transmembrane</keyword>
<evidence type="ECO:0000313" key="3">
    <source>
        <dbReference type="EMBL" id="CAE7318846.1"/>
    </source>
</evidence>
<evidence type="ECO:0000256" key="1">
    <source>
        <dbReference type="SAM" id="MobiDB-lite"/>
    </source>
</evidence>
<proteinExistence type="predicted"/>
<keyword evidence="2" id="KW-1133">Transmembrane helix</keyword>
<name>A0A812NSH9_SYMPI</name>
<gene>
    <name evidence="3" type="ORF">SPIL2461_LOCUS7343</name>
</gene>
<keyword evidence="4" id="KW-1185">Reference proteome</keyword>
<dbReference type="AlphaFoldDB" id="A0A812NSH9"/>
<feature type="region of interest" description="Disordered" evidence="1">
    <location>
        <begin position="95"/>
        <end position="115"/>
    </location>
</feature>
<comment type="caution">
    <text evidence="3">The sequence shown here is derived from an EMBL/GenBank/DDBJ whole genome shotgun (WGS) entry which is preliminary data.</text>
</comment>
<evidence type="ECO:0000256" key="2">
    <source>
        <dbReference type="SAM" id="Phobius"/>
    </source>
</evidence>
<sequence>MQPLNEIVNTDIVFGTSASMRYMTIFYAANTAISAALLALVFETHKNHEDIKLGAMLANVHNILVGLIETAAKTFVNRACLDYYEEAFLRTADLSPGTRSRQEHSPRYRKAMLDA</sequence>
<dbReference type="EMBL" id="CAJNIZ010011392">
    <property type="protein sequence ID" value="CAE7318846.1"/>
    <property type="molecule type" value="Genomic_DNA"/>
</dbReference>
<accession>A0A812NSH9</accession>